<sequence length="753" mass="78879">MDILIDLATMAVMLPSGVPLTDLSLVRGDKLPLRVSLLDDGTPVTPSGTRPALAVKTALGDDTLVLAATNLEPVDDALGAAYVGSLSVNTTQLVAAMGSAESIDLVGELVLMAGDGSQRTSSLIRVAVRQDIMPADVVPPEDVVANWEEMVAASLAAQLPDVLDGALQERGMHVDPVTGSSTLTTGEAETPTVMACYAMEWGDELLAGHLTDQCRLRSVTMTYYTDTGLLDHHWLRIWRLESDKYVVAGVAPAVALPANNQPMTWDFTPGVPLRRGDKIMLEICAGPDADHLTTHELGVHAVITAAKDGRGIASAVSYPPVITQATIAPVLSVTVDYDDGVMVGGTELATAAQMQGLGNDVRTASADAQAAATAATTARNQAQTAATNAGTSATSAASSATAAQQALAAIPQVDAEGNMTLAGGIALSAGQKITLSNGGATIYASSNSAVVHVSALASSGEISGNVVNCNRVAASTLSITTAATFGGTINANGGINIPVAPSTDTEAARYREVRLLHEMEFSALRTYFNSSNPFSWGILVDRFWWAAGRDNMPAWTVVTADFNMINLDNNNSAYDGLTSCYFPMSCGLGYGRCFDSIAIGNTSFNADYASLDDDPFATPAGYMRYWVDIQIGRPANGQCAVSVRMSRWDNASSTAVNTTHQCSVPDSLALRGVALSMTSKHSGVWLVGFDKSAGRLVSYKVLPETFTLDSYNRAMSSRLSLAKTAGHCSVGVHAPNYYGGTVLGEWCDLIQIN</sequence>
<dbReference type="RefSeq" id="WP_215436818.1">
    <property type="nucleotide sequence ID" value="NZ_AP025943.1"/>
</dbReference>
<dbReference type="Proteomes" id="UP001062263">
    <property type="component" value="Chromosome"/>
</dbReference>
<protein>
    <submittedName>
        <fullName evidence="1">Uncharacterized protein</fullName>
    </submittedName>
</protein>
<evidence type="ECO:0000313" key="2">
    <source>
        <dbReference type="Proteomes" id="UP001062263"/>
    </source>
</evidence>
<dbReference type="EMBL" id="AP025943">
    <property type="protein sequence ID" value="BDL44423.1"/>
    <property type="molecule type" value="Genomic_DNA"/>
</dbReference>
<name>A0ABM7ZI99_9BACT</name>
<organism evidence="1 2">
    <name type="scientific">Akkermansia biwaensis</name>
    <dbReference type="NCBI Taxonomy" id="2946555"/>
    <lineage>
        <taxon>Bacteria</taxon>
        <taxon>Pseudomonadati</taxon>
        <taxon>Verrucomicrobiota</taxon>
        <taxon>Verrucomicrobiia</taxon>
        <taxon>Verrucomicrobiales</taxon>
        <taxon>Akkermansiaceae</taxon>
        <taxon>Akkermansia</taxon>
    </lineage>
</organism>
<reference evidence="1" key="1">
    <citation type="submission" date="2022-06" db="EMBL/GenBank/DDBJ databases">
        <title>Akkermansia biwalacus sp. nov., an anaerobic mucin-degrading bacterium isolated from human intestine.</title>
        <authorList>
            <person name="Kobayashi Y."/>
            <person name="Inoue S."/>
            <person name="Kawahara T."/>
            <person name="Kohda N."/>
        </authorList>
    </citation>
    <scope>NUCLEOTIDE SEQUENCE</scope>
    <source>
        <strain evidence="1">WON2089</strain>
    </source>
</reference>
<accession>A0ABM7ZI99</accession>
<keyword evidence="2" id="KW-1185">Reference proteome</keyword>
<gene>
    <name evidence="1" type="ORF">Abiwalacus_19970</name>
</gene>
<proteinExistence type="predicted"/>
<evidence type="ECO:0000313" key="1">
    <source>
        <dbReference type="EMBL" id="BDL44423.1"/>
    </source>
</evidence>